<sequence length="94" mass="11035">MRQERKLLDIDIRHTNQIDPSKVIRGDMAFEQLRNQFIAIDPKLEISDEGLREFKNTITPTSYKDASKVILGPDWEEIIQDKHLMKRIVQNDDA</sequence>
<name>A0A5J4X3W6_9EUKA</name>
<evidence type="ECO:0000313" key="2">
    <source>
        <dbReference type="Proteomes" id="UP000324800"/>
    </source>
</evidence>
<reference evidence="1 2" key="1">
    <citation type="submission" date="2019-03" db="EMBL/GenBank/DDBJ databases">
        <title>Single cell metagenomics reveals metabolic interactions within the superorganism composed of flagellate Streblomastix strix and complex community of Bacteroidetes bacteria on its surface.</title>
        <authorList>
            <person name="Treitli S.C."/>
            <person name="Kolisko M."/>
            <person name="Husnik F."/>
            <person name="Keeling P."/>
            <person name="Hampl V."/>
        </authorList>
    </citation>
    <scope>NUCLEOTIDE SEQUENCE [LARGE SCALE GENOMIC DNA]</scope>
    <source>
        <strain evidence="1">ST1C</strain>
    </source>
</reference>
<protein>
    <submittedName>
        <fullName evidence="1">Uncharacterized protein</fullName>
    </submittedName>
</protein>
<gene>
    <name evidence="1" type="ORF">EZS28_002447</name>
</gene>
<organism evidence="1 2">
    <name type="scientific">Streblomastix strix</name>
    <dbReference type="NCBI Taxonomy" id="222440"/>
    <lineage>
        <taxon>Eukaryota</taxon>
        <taxon>Metamonada</taxon>
        <taxon>Preaxostyla</taxon>
        <taxon>Oxymonadida</taxon>
        <taxon>Streblomastigidae</taxon>
        <taxon>Streblomastix</taxon>
    </lineage>
</organism>
<dbReference type="EMBL" id="SNRW01000296">
    <property type="protein sequence ID" value="KAA6402017.1"/>
    <property type="molecule type" value="Genomic_DNA"/>
</dbReference>
<evidence type="ECO:0000313" key="1">
    <source>
        <dbReference type="EMBL" id="KAA6402017.1"/>
    </source>
</evidence>
<dbReference type="AlphaFoldDB" id="A0A5J4X3W6"/>
<dbReference type="Proteomes" id="UP000324800">
    <property type="component" value="Unassembled WGS sequence"/>
</dbReference>
<proteinExistence type="predicted"/>
<comment type="caution">
    <text evidence="1">The sequence shown here is derived from an EMBL/GenBank/DDBJ whole genome shotgun (WGS) entry which is preliminary data.</text>
</comment>
<accession>A0A5J4X3W6</accession>